<evidence type="ECO:0000313" key="1">
    <source>
        <dbReference type="EMBL" id="SVC47736.1"/>
    </source>
</evidence>
<gene>
    <name evidence="1" type="ORF">METZ01_LOCUS300590</name>
</gene>
<protein>
    <submittedName>
        <fullName evidence="1">Uncharacterized protein</fullName>
    </submittedName>
</protein>
<accession>A0A382MG65</accession>
<dbReference type="EMBL" id="UINC01093364">
    <property type="protein sequence ID" value="SVC47736.1"/>
    <property type="molecule type" value="Genomic_DNA"/>
</dbReference>
<reference evidence="1" key="1">
    <citation type="submission" date="2018-05" db="EMBL/GenBank/DDBJ databases">
        <authorList>
            <person name="Lanie J.A."/>
            <person name="Ng W.-L."/>
            <person name="Kazmierczak K.M."/>
            <person name="Andrzejewski T.M."/>
            <person name="Davidsen T.M."/>
            <person name="Wayne K.J."/>
            <person name="Tettelin H."/>
            <person name="Glass J.I."/>
            <person name="Rusch D."/>
            <person name="Podicherti R."/>
            <person name="Tsui H.-C.T."/>
            <person name="Winkler M.E."/>
        </authorList>
    </citation>
    <scope>NUCLEOTIDE SEQUENCE</scope>
</reference>
<sequence length="81" mass="8884">MNGIATSSTSEVKRAMSLKRVLPVEQNSAGVLTELVRACTVAFVPASTILFAHRGARRCLNEFSADVRDRATPEVRVRVLR</sequence>
<dbReference type="AlphaFoldDB" id="A0A382MG65"/>
<proteinExistence type="predicted"/>
<organism evidence="1">
    <name type="scientific">marine metagenome</name>
    <dbReference type="NCBI Taxonomy" id="408172"/>
    <lineage>
        <taxon>unclassified sequences</taxon>
        <taxon>metagenomes</taxon>
        <taxon>ecological metagenomes</taxon>
    </lineage>
</organism>
<name>A0A382MG65_9ZZZZ</name>